<dbReference type="AlphaFoldDB" id="A0A7T7HIX9"/>
<accession>A0A7T7HIX9</accession>
<sequence>MAEGNVFITGAAGYVGRNLLRHFVARGHAVTGLVRSPEAADRIASWGARPVLGDMLTAELAPLMSGADRLIHAAANVDHTTGSAAASVNPDGTRRVLEAANAAGVEKAIHISTDSVLQDGRPLRNVDETAPYPDRPAGAYSAGKAEAERVARHAAAQGQHVVILRPRMVWGRDDTTALPVLVEAVKSGSFAWISGGGYRSSTLHVANLCHAVDLAFAHGERGAIYHVTDGPARTFRETVTGLLASRGLEAGGRSVPRAALRIIAGIGDGLHRLSGGRLGGPLSYQDYATSAVEITLDTQKAERELGYSPVISWEEGLGELRQKQRFRLFHCA</sequence>
<evidence type="ECO:0000313" key="3">
    <source>
        <dbReference type="Proteomes" id="UP000596083"/>
    </source>
</evidence>
<dbReference type="InterPro" id="IPR051783">
    <property type="entry name" value="NAD(P)-dependent_oxidoreduct"/>
</dbReference>
<dbReference type="GO" id="GO:0004029">
    <property type="term" value="F:aldehyde dehydrogenase (NAD+) activity"/>
    <property type="evidence" value="ECO:0007669"/>
    <property type="project" value="TreeGrafter"/>
</dbReference>
<name>A0A7T7HIX9_9HYPH</name>
<dbReference type="SUPFAM" id="SSF51735">
    <property type="entry name" value="NAD(P)-binding Rossmann-fold domains"/>
    <property type="match status" value="1"/>
</dbReference>
<dbReference type="RefSeq" id="WP_200335100.1">
    <property type="nucleotide sequence ID" value="NZ_CP066786.1"/>
</dbReference>
<organism evidence="2 3">
    <name type="scientific">Martelella lutilitoris</name>
    <dbReference type="NCBI Taxonomy" id="2583532"/>
    <lineage>
        <taxon>Bacteria</taxon>
        <taxon>Pseudomonadati</taxon>
        <taxon>Pseudomonadota</taxon>
        <taxon>Alphaproteobacteria</taxon>
        <taxon>Hyphomicrobiales</taxon>
        <taxon>Aurantimonadaceae</taxon>
        <taxon>Martelella</taxon>
    </lineage>
</organism>
<protein>
    <submittedName>
        <fullName evidence="2">NAD-dependent epimerase/dehydratase family protein</fullName>
    </submittedName>
</protein>
<dbReference type="KEGG" id="mlut:JET14_17220"/>
<gene>
    <name evidence="2" type="ORF">JET14_17220</name>
</gene>
<dbReference type="InterPro" id="IPR036291">
    <property type="entry name" value="NAD(P)-bd_dom_sf"/>
</dbReference>
<evidence type="ECO:0000259" key="1">
    <source>
        <dbReference type="Pfam" id="PF01370"/>
    </source>
</evidence>
<dbReference type="EMBL" id="CP066786">
    <property type="protein sequence ID" value="QQM30010.1"/>
    <property type="molecule type" value="Genomic_DNA"/>
</dbReference>
<dbReference type="Proteomes" id="UP000596083">
    <property type="component" value="Chromosome"/>
</dbReference>
<dbReference type="Pfam" id="PF01370">
    <property type="entry name" value="Epimerase"/>
    <property type="match status" value="1"/>
</dbReference>
<feature type="domain" description="NAD-dependent epimerase/dehydratase" evidence="1">
    <location>
        <begin position="6"/>
        <end position="226"/>
    </location>
</feature>
<dbReference type="InterPro" id="IPR001509">
    <property type="entry name" value="Epimerase_deHydtase"/>
</dbReference>
<dbReference type="GO" id="GO:0005737">
    <property type="term" value="C:cytoplasm"/>
    <property type="evidence" value="ECO:0007669"/>
    <property type="project" value="TreeGrafter"/>
</dbReference>
<evidence type="ECO:0000313" key="2">
    <source>
        <dbReference type="EMBL" id="QQM30010.1"/>
    </source>
</evidence>
<proteinExistence type="predicted"/>
<dbReference type="Gene3D" id="3.40.50.720">
    <property type="entry name" value="NAD(P)-binding Rossmann-like Domain"/>
    <property type="match status" value="1"/>
</dbReference>
<reference evidence="2 3" key="1">
    <citation type="submission" date="2020-12" db="EMBL/GenBank/DDBJ databases">
        <authorList>
            <person name="Zheng R.K."/>
            <person name="Sun C.M."/>
        </authorList>
    </citation>
    <scope>NUCLEOTIDE SEQUENCE [LARGE SCALE GENOMIC DNA]</scope>
    <source>
        <strain evidence="2 3">ZRK001</strain>
    </source>
</reference>
<dbReference type="PANTHER" id="PTHR48079:SF6">
    <property type="entry name" value="NAD(P)-BINDING DOMAIN-CONTAINING PROTEIN-RELATED"/>
    <property type="match status" value="1"/>
</dbReference>
<dbReference type="PANTHER" id="PTHR48079">
    <property type="entry name" value="PROTEIN YEEZ"/>
    <property type="match status" value="1"/>
</dbReference>